<dbReference type="AlphaFoldDB" id="A0A126UZ17"/>
<accession>A0A126UZ17</accession>
<protein>
    <submittedName>
        <fullName evidence="1">Uncharacterized protein</fullName>
    </submittedName>
</protein>
<dbReference type="Proteomes" id="UP000070371">
    <property type="component" value="Chromosome"/>
</dbReference>
<sequence length="128" mass="14307">MCYDFRTIDGCPFSKEIVITMAKALGVSVTLPSEEIAAEEYRVPTGHFVKFYDVVGFDLEMAIGFDQNTLRASGRLLAQFQIKDASITHDIHVNGEYFDMMNFEYRYGELLGVFPSCLVPAFGGSDLV</sequence>
<proteinExistence type="predicted"/>
<name>A0A126UZ17_9RHOB</name>
<dbReference type="STRING" id="1579316.RC74_07570"/>
<organism evidence="1 2">
    <name type="scientific">Falsihalocynthiibacter arcticus</name>
    <dbReference type="NCBI Taxonomy" id="1579316"/>
    <lineage>
        <taxon>Bacteria</taxon>
        <taxon>Pseudomonadati</taxon>
        <taxon>Pseudomonadota</taxon>
        <taxon>Alphaproteobacteria</taxon>
        <taxon>Rhodobacterales</taxon>
        <taxon>Roseobacteraceae</taxon>
        <taxon>Falsihalocynthiibacter</taxon>
    </lineage>
</organism>
<reference evidence="1 2" key="1">
    <citation type="submission" date="2016-02" db="EMBL/GenBank/DDBJ databases">
        <title>Complete genome sequence of Halocynthiibacter arcticus PAMC 20958t from arctic marine sediment.</title>
        <authorList>
            <person name="Lee Y.M."/>
            <person name="Baek K."/>
            <person name="Lee H.K."/>
            <person name="Shin S.C."/>
        </authorList>
    </citation>
    <scope>NUCLEOTIDE SEQUENCE [LARGE SCALE GENOMIC DNA]</scope>
    <source>
        <strain evidence="1">PAMC 20958</strain>
    </source>
</reference>
<evidence type="ECO:0000313" key="2">
    <source>
        <dbReference type="Proteomes" id="UP000070371"/>
    </source>
</evidence>
<evidence type="ECO:0000313" key="1">
    <source>
        <dbReference type="EMBL" id="AML51137.1"/>
    </source>
</evidence>
<dbReference type="EMBL" id="CP014327">
    <property type="protein sequence ID" value="AML51137.1"/>
    <property type="molecule type" value="Genomic_DNA"/>
</dbReference>
<dbReference type="KEGG" id="hat:RC74_07570"/>
<keyword evidence="2" id="KW-1185">Reference proteome</keyword>
<gene>
    <name evidence="1" type="ORF">RC74_07570</name>
</gene>